<keyword evidence="3" id="KW-1185">Reference proteome</keyword>
<dbReference type="GeneID" id="64471634"/>
<dbReference type="RefSeq" id="YP_010055700.1">
    <property type="nucleotide sequence ID" value="NC_054669.1"/>
</dbReference>
<dbReference type="EMBL" id="MN234208">
    <property type="protein sequence ID" value="QFG12502.1"/>
    <property type="molecule type" value="Genomic_DNA"/>
</dbReference>
<protein>
    <submittedName>
        <fullName evidence="2">Uncharacterized protein</fullName>
    </submittedName>
</protein>
<reference evidence="2 3" key="1">
    <citation type="submission" date="2019-07" db="EMBL/GenBank/DDBJ databases">
        <authorList>
            <person name="Zack K."/>
            <person name="Stoner T.H."/>
            <person name="Garlena R.A."/>
            <person name="Russell D.A."/>
            <person name="Pope W.H."/>
            <person name="Jacobs-Sera D."/>
            <person name="Hatfull G.F."/>
        </authorList>
    </citation>
    <scope>NUCLEOTIDE SEQUENCE [LARGE SCALE GENOMIC DNA]</scope>
</reference>
<dbReference type="KEGG" id="vg:64471634"/>
<feature type="compositionally biased region" description="Basic residues" evidence="1">
    <location>
        <begin position="100"/>
        <end position="115"/>
    </location>
</feature>
<gene>
    <name evidence="2" type="primary">6</name>
    <name evidence="2" type="ORF">SEA_ALVY_6</name>
</gene>
<evidence type="ECO:0000256" key="1">
    <source>
        <dbReference type="SAM" id="MobiDB-lite"/>
    </source>
</evidence>
<dbReference type="Proteomes" id="UP000327487">
    <property type="component" value="Segment"/>
</dbReference>
<evidence type="ECO:0000313" key="2">
    <source>
        <dbReference type="EMBL" id="QFG12502.1"/>
    </source>
</evidence>
<feature type="region of interest" description="Disordered" evidence="1">
    <location>
        <begin position="1"/>
        <end position="137"/>
    </location>
</feature>
<accession>A0A5J6TV16</accession>
<organism evidence="2 3">
    <name type="scientific">Streptomyces phage Alvy</name>
    <dbReference type="NCBI Taxonomy" id="2599888"/>
    <lineage>
        <taxon>Viruses</taxon>
        <taxon>Duplodnaviria</taxon>
        <taxon>Heunggongvirae</taxon>
        <taxon>Uroviricota</taxon>
        <taxon>Caudoviricetes</taxon>
        <taxon>Arquatrovirinae</taxon>
        <taxon>Caelumvirus</taxon>
        <taxon>Caelumvirus alvy</taxon>
    </lineage>
</organism>
<evidence type="ECO:0000313" key="3">
    <source>
        <dbReference type="Proteomes" id="UP000327487"/>
    </source>
</evidence>
<feature type="compositionally biased region" description="Low complexity" evidence="1">
    <location>
        <begin position="128"/>
        <end position="137"/>
    </location>
</feature>
<name>A0A5J6TV16_9CAUD</name>
<sequence>MPALPLVRAPAQAGARRAGGRGGDGPHQHLRRPGEGRLLRRVEYSDRRDRAGRRGDQPLHWGPPWSVTEGRAERSPLKGGDRWAHEAPSRTVKTTSRAPGRVRVRTSRRPRRARCGRCGFPALMPTGTRLRSSSTTR</sequence>
<proteinExistence type="predicted"/>
<feature type="compositionally biased region" description="Basic and acidic residues" evidence="1">
    <location>
        <begin position="24"/>
        <end position="57"/>
    </location>
</feature>
<feature type="compositionally biased region" description="Basic and acidic residues" evidence="1">
    <location>
        <begin position="70"/>
        <end position="88"/>
    </location>
</feature>